<dbReference type="InterPro" id="IPR036047">
    <property type="entry name" value="F-box-like_dom_sf"/>
</dbReference>
<feature type="region of interest" description="Disordered" evidence="1">
    <location>
        <begin position="97"/>
        <end position="145"/>
    </location>
</feature>
<proteinExistence type="predicted"/>
<evidence type="ECO:0000259" key="2">
    <source>
        <dbReference type="PROSITE" id="PS50181"/>
    </source>
</evidence>
<dbReference type="Proteomes" id="UP000696485">
    <property type="component" value="Unassembled WGS sequence"/>
</dbReference>
<feature type="compositionally biased region" description="Polar residues" evidence="1">
    <location>
        <begin position="412"/>
        <end position="430"/>
    </location>
</feature>
<evidence type="ECO:0000256" key="1">
    <source>
        <dbReference type="SAM" id="MobiDB-lite"/>
    </source>
</evidence>
<dbReference type="Gene3D" id="1.20.1280.50">
    <property type="match status" value="1"/>
</dbReference>
<accession>A0A9P5VI90</accession>
<name>A0A9P5VI90_9FUNG</name>
<reference evidence="3" key="1">
    <citation type="journal article" date="2020" name="Fungal Divers.">
        <title>Resolving the Mortierellaceae phylogeny through synthesis of multi-gene phylogenetics and phylogenomics.</title>
        <authorList>
            <person name="Vandepol N."/>
            <person name="Liber J."/>
            <person name="Desiro A."/>
            <person name="Na H."/>
            <person name="Kennedy M."/>
            <person name="Barry K."/>
            <person name="Grigoriev I.V."/>
            <person name="Miller A.N."/>
            <person name="O'Donnell K."/>
            <person name="Stajich J.E."/>
            <person name="Bonito G."/>
        </authorList>
    </citation>
    <scope>NUCLEOTIDE SEQUENCE</scope>
    <source>
        <strain evidence="3">NVP1</strain>
    </source>
</reference>
<feature type="compositionally biased region" description="Polar residues" evidence="1">
    <location>
        <begin position="385"/>
        <end position="404"/>
    </location>
</feature>
<feature type="region of interest" description="Disordered" evidence="1">
    <location>
        <begin position="451"/>
        <end position="483"/>
    </location>
</feature>
<dbReference type="Pfam" id="PF12937">
    <property type="entry name" value="F-box-like"/>
    <property type="match status" value="1"/>
</dbReference>
<gene>
    <name evidence="3" type="ORF">BG006_010416</name>
</gene>
<feature type="region of interest" description="Disordered" evidence="1">
    <location>
        <begin position="373"/>
        <end position="430"/>
    </location>
</feature>
<dbReference type="SUPFAM" id="SSF81383">
    <property type="entry name" value="F-box domain"/>
    <property type="match status" value="1"/>
</dbReference>
<organism evidence="3 4">
    <name type="scientific">Podila minutissima</name>
    <dbReference type="NCBI Taxonomy" id="64525"/>
    <lineage>
        <taxon>Eukaryota</taxon>
        <taxon>Fungi</taxon>
        <taxon>Fungi incertae sedis</taxon>
        <taxon>Mucoromycota</taxon>
        <taxon>Mortierellomycotina</taxon>
        <taxon>Mortierellomycetes</taxon>
        <taxon>Mortierellales</taxon>
        <taxon>Mortierellaceae</taxon>
        <taxon>Podila</taxon>
    </lineage>
</organism>
<keyword evidence="4" id="KW-1185">Reference proteome</keyword>
<sequence>MSSPDTNASADTTSLTAQSSESLPIEQISVFSKLPSELTLEIFSYVDIVSLFRFLDTCRYHRFLLLNLPELWHRIRFIPVSEYTTLATASSNSPHTSILAAANSPPVTENHASASSSSDVSKTTTKASRRLKHAENERDRDRGGSESLTSEIYAVLRRFRKSNRLVDFVREVYMDGTDSMHFPSPLVMLIKFPQLQVLSSRYRRNQISIARETVLLKDMLRNGSIAEHGLQLRRWDIFHPYMTKDEGVLAFKHILDLISAVSNGVALDIKRCPGPKDGPEIKVSGGGSHWATAAAQYSTGIQPQAATPPLALANNDTNIETTATPPPLTKICTNIVWTLEKCRVCDTPQDRCWQCVPICKRCRAIRAPPHINHQTALERERQRTAKPSSSVTSPTAQNQKSSEILSPRPQHLKTSTAGPRSLTPPGSISLSQMSNPALAISSAYAYLPPTPDPSPVLAWQPSSGVQAPQQPSLALPPEFSYFD</sequence>
<feature type="domain" description="F-box" evidence="2">
    <location>
        <begin position="28"/>
        <end position="75"/>
    </location>
</feature>
<feature type="compositionally biased region" description="Low complexity" evidence="1">
    <location>
        <begin position="112"/>
        <end position="126"/>
    </location>
</feature>
<dbReference type="EMBL" id="JAAAUY010000821">
    <property type="protein sequence ID" value="KAF9326139.1"/>
    <property type="molecule type" value="Genomic_DNA"/>
</dbReference>
<evidence type="ECO:0000313" key="3">
    <source>
        <dbReference type="EMBL" id="KAF9326139.1"/>
    </source>
</evidence>
<comment type="caution">
    <text evidence="3">The sequence shown here is derived from an EMBL/GenBank/DDBJ whole genome shotgun (WGS) entry which is preliminary data.</text>
</comment>
<feature type="compositionally biased region" description="Low complexity" evidence="1">
    <location>
        <begin position="466"/>
        <end position="477"/>
    </location>
</feature>
<protein>
    <recommendedName>
        <fullName evidence="2">F-box domain-containing protein</fullName>
    </recommendedName>
</protein>
<feature type="compositionally biased region" description="Basic and acidic residues" evidence="1">
    <location>
        <begin position="133"/>
        <end position="144"/>
    </location>
</feature>
<dbReference type="PROSITE" id="PS50181">
    <property type="entry name" value="FBOX"/>
    <property type="match status" value="1"/>
</dbReference>
<evidence type="ECO:0000313" key="4">
    <source>
        <dbReference type="Proteomes" id="UP000696485"/>
    </source>
</evidence>
<dbReference type="AlphaFoldDB" id="A0A9P5VI90"/>
<dbReference type="InterPro" id="IPR001810">
    <property type="entry name" value="F-box_dom"/>
</dbReference>